<evidence type="ECO:0000313" key="1">
    <source>
        <dbReference type="EMBL" id="KAF7271180.1"/>
    </source>
</evidence>
<dbReference type="InterPro" id="IPR009991">
    <property type="entry name" value="DCTN3"/>
</dbReference>
<dbReference type="GO" id="GO:0061640">
    <property type="term" value="P:cytoskeleton-dependent cytokinesis"/>
    <property type="evidence" value="ECO:0007669"/>
    <property type="project" value="InterPro"/>
</dbReference>
<protein>
    <recommendedName>
        <fullName evidence="3">Dynactin subunit 3</fullName>
    </recommendedName>
</protein>
<dbReference type="AlphaFoldDB" id="A0A834I4H8"/>
<dbReference type="Proteomes" id="UP000625711">
    <property type="component" value="Unassembled WGS sequence"/>
</dbReference>
<dbReference type="Pfam" id="PF07426">
    <property type="entry name" value="Dynactin_p22"/>
    <property type="match status" value="1"/>
</dbReference>
<gene>
    <name evidence="1" type="ORF">GWI33_015917</name>
</gene>
<dbReference type="PANTHER" id="PTHR28360">
    <property type="entry name" value="DYNACTIN SUBUNIT 3"/>
    <property type="match status" value="1"/>
</dbReference>
<dbReference type="GO" id="GO:0005869">
    <property type="term" value="C:dynactin complex"/>
    <property type="evidence" value="ECO:0007669"/>
    <property type="project" value="InterPro"/>
</dbReference>
<sequence>MKMQIDDAEAIDILESRIKAIEEQVLPREAIAAEEAQQSVSDLLVETETMINSALSCRKPISSILKRMNDINDFLDPLNGEGDLEIEAKKHYLLQLYPEFMEILKVIQSFEGLIPLGAAGPLHRVSELSDKLHTTTADTLGTYEECKNVTQEVLAALQKYNNVVNTVKLLFAQIDKVISDVEEDQKLALEREE</sequence>
<organism evidence="1 2">
    <name type="scientific">Rhynchophorus ferrugineus</name>
    <name type="common">Red palm weevil</name>
    <name type="synonym">Curculio ferrugineus</name>
    <dbReference type="NCBI Taxonomy" id="354439"/>
    <lineage>
        <taxon>Eukaryota</taxon>
        <taxon>Metazoa</taxon>
        <taxon>Ecdysozoa</taxon>
        <taxon>Arthropoda</taxon>
        <taxon>Hexapoda</taxon>
        <taxon>Insecta</taxon>
        <taxon>Pterygota</taxon>
        <taxon>Neoptera</taxon>
        <taxon>Endopterygota</taxon>
        <taxon>Coleoptera</taxon>
        <taxon>Polyphaga</taxon>
        <taxon>Cucujiformia</taxon>
        <taxon>Curculionidae</taxon>
        <taxon>Dryophthorinae</taxon>
        <taxon>Rhynchophorus</taxon>
    </lineage>
</organism>
<comment type="caution">
    <text evidence="1">The sequence shown here is derived from an EMBL/GenBank/DDBJ whole genome shotgun (WGS) entry which is preliminary data.</text>
</comment>
<dbReference type="PANTHER" id="PTHR28360:SF1">
    <property type="entry name" value="DYNACTIN SUBUNIT 3"/>
    <property type="match status" value="1"/>
</dbReference>
<evidence type="ECO:0008006" key="3">
    <source>
        <dbReference type="Google" id="ProtNLM"/>
    </source>
</evidence>
<accession>A0A834I4H8</accession>
<dbReference type="OrthoDB" id="16729at2759"/>
<evidence type="ECO:0000313" key="2">
    <source>
        <dbReference type="Proteomes" id="UP000625711"/>
    </source>
</evidence>
<keyword evidence="2" id="KW-1185">Reference proteome</keyword>
<name>A0A834I4H8_RHYFE</name>
<proteinExistence type="predicted"/>
<reference evidence="1" key="1">
    <citation type="submission" date="2020-08" db="EMBL/GenBank/DDBJ databases">
        <title>Genome sequencing and assembly of the red palm weevil Rhynchophorus ferrugineus.</title>
        <authorList>
            <person name="Dias G.B."/>
            <person name="Bergman C.M."/>
            <person name="Manee M."/>
        </authorList>
    </citation>
    <scope>NUCLEOTIDE SEQUENCE</scope>
    <source>
        <strain evidence="1">AA-2017</strain>
        <tissue evidence="1">Whole larva</tissue>
    </source>
</reference>
<dbReference type="EMBL" id="JAACXV010014006">
    <property type="protein sequence ID" value="KAF7271180.1"/>
    <property type="molecule type" value="Genomic_DNA"/>
</dbReference>